<sequence length="452" mass="53580">MSVDVLEENLKDLTLEACHDHPTKTKEELALEFFELGNKKELSGLLSEAIGYYRKAYKLDNYVDRSYRNKLVSESDKSDHGASTGGVGVGTGDGKDIVIQSDIINRRNQERMKKFMSKVNIRELLKSYQFEEYKPYDEDEKILINILPNDIILNIIKVLIQDDLKNWLNFCLVCKKNAYLGLFETISWREISRKIYLNQYYLKQNNNNSDSLHTIELYSNYQLNYEFNSKFHKNWLTLLKEKPFIKFNGIYISCVNYQKEGGKAEFSSAWINPIKFITYYRYYKFFPNGRFLKLLTILEPSKIIFKLNNFNNWQKLVNLNNEWEKKVFQGEWFIDINESNNDNKLICKSEGMVLNYQFIDEFKITSSDKYHRFNKLEWIKMKYIKYDQESENVMNRGGGVGGERNELGLDEGEVGELSIDNERFFKFHRIDEKEVDELVKNYEKNKYLDAVE</sequence>
<dbReference type="EMBL" id="BSXN01001167">
    <property type="protein sequence ID" value="GME71916.1"/>
    <property type="molecule type" value="Genomic_DNA"/>
</dbReference>
<dbReference type="InterPro" id="IPR045464">
    <property type="entry name" value="Hrt3/FBXO9_C"/>
</dbReference>
<protein>
    <submittedName>
        <fullName evidence="3">Unnamed protein product</fullName>
    </submittedName>
</protein>
<evidence type="ECO:0000313" key="4">
    <source>
        <dbReference type="Proteomes" id="UP001165120"/>
    </source>
</evidence>
<evidence type="ECO:0000256" key="1">
    <source>
        <dbReference type="ARBA" id="ARBA00022786"/>
    </source>
</evidence>
<dbReference type="AlphaFoldDB" id="A0A9W6T197"/>
<dbReference type="PANTHER" id="PTHR12874:SF9">
    <property type="entry name" value="F-BOX ONLY PROTEIN 48"/>
    <property type="match status" value="1"/>
</dbReference>
<gene>
    <name evidence="3" type="ORF">Cboi02_000339800</name>
</gene>
<dbReference type="GO" id="GO:0031146">
    <property type="term" value="P:SCF-dependent proteasomal ubiquitin-dependent protein catabolic process"/>
    <property type="evidence" value="ECO:0007669"/>
    <property type="project" value="TreeGrafter"/>
</dbReference>
<dbReference type="GO" id="GO:0019005">
    <property type="term" value="C:SCF ubiquitin ligase complex"/>
    <property type="evidence" value="ECO:0007669"/>
    <property type="project" value="TreeGrafter"/>
</dbReference>
<dbReference type="PANTHER" id="PTHR12874">
    <property type="entry name" value="F-BOX ONLY PROTEIN 48-RELATED"/>
    <property type="match status" value="1"/>
</dbReference>
<reference evidence="3" key="1">
    <citation type="submission" date="2023-04" db="EMBL/GenBank/DDBJ databases">
        <title>Candida boidinii NBRC 10035.</title>
        <authorList>
            <person name="Ichikawa N."/>
            <person name="Sato H."/>
            <person name="Tonouchi N."/>
        </authorList>
    </citation>
    <scope>NUCLEOTIDE SEQUENCE</scope>
    <source>
        <strain evidence="3">NBRC 10035</strain>
    </source>
</reference>
<evidence type="ECO:0000313" key="3">
    <source>
        <dbReference type="EMBL" id="GME71916.1"/>
    </source>
</evidence>
<feature type="domain" description="F-box protein Hrt3/FBXO9 C-terminal" evidence="2">
    <location>
        <begin position="228"/>
        <end position="335"/>
    </location>
</feature>
<evidence type="ECO:0000259" key="2">
    <source>
        <dbReference type="Pfam" id="PF19270"/>
    </source>
</evidence>
<dbReference type="Pfam" id="PF19270">
    <property type="entry name" value="FBO_C"/>
    <property type="match status" value="1"/>
</dbReference>
<proteinExistence type="predicted"/>
<comment type="caution">
    <text evidence="3">The sequence shown here is derived from an EMBL/GenBank/DDBJ whole genome shotgun (WGS) entry which is preliminary data.</text>
</comment>
<name>A0A9W6T197_CANBO</name>
<keyword evidence="1" id="KW-0833">Ubl conjugation pathway</keyword>
<keyword evidence="4" id="KW-1185">Reference proteome</keyword>
<organism evidence="3 4">
    <name type="scientific">Candida boidinii</name>
    <name type="common">Yeast</name>
    <dbReference type="NCBI Taxonomy" id="5477"/>
    <lineage>
        <taxon>Eukaryota</taxon>
        <taxon>Fungi</taxon>
        <taxon>Dikarya</taxon>
        <taxon>Ascomycota</taxon>
        <taxon>Saccharomycotina</taxon>
        <taxon>Pichiomycetes</taxon>
        <taxon>Pichiales</taxon>
        <taxon>Pichiaceae</taxon>
        <taxon>Ogataea</taxon>
        <taxon>Ogataea/Candida clade</taxon>
    </lineage>
</organism>
<dbReference type="GO" id="GO:0005737">
    <property type="term" value="C:cytoplasm"/>
    <property type="evidence" value="ECO:0007669"/>
    <property type="project" value="TreeGrafter"/>
</dbReference>
<accession>A0A9W6T197</accession>
<dbReference type="Proteomes" id="UP001165120">
    <property type="component" value="Unassembled WGS sequence"/>
</dbReference>